<dbReference type="GO" id="GO:0005737">
    <property type="term" value="C:cytoplasm"/>
    <property type="evidence" value="ECO:0007669"/>
    <property type="project" value="TreeGrafter"/>
</dbReference>
<dbReference type="InterPro" id="IPR013108">
    <property type="entry name" value="Amidohydro_3"/>
</dbReference>
<dbReference type="GO" id="GO:0004038">
    <property type="term" value="F:allantoinase activity"/>
    <property type="evidence" value="ECO:0007669"/>
    <property type="project" value="TreeGrafter"/>
</dbReference>
<evidence type="ECO:0000313" key="3">
    <source>
        <dbReference type="EMBL" id="KAG1544314.1"/>
    </source>
</evidence>
<dbReference type="Gene3D" id="2.30.40.10">
    <property type="entry name" value="Urease, subunit C, domain 1"/>
    <property type="match status" value="1"/>
</dbReference>
<dbReference type="Pfam" id="PF07103">
    <property type="entry name" value="DUF1365"/>
    <property type="match status" value="1"/>
</dbReference>
<gene>
    <name evidence="3" type="ORF">G6F50_013886</name>
</gene>
<dbReference type="InterPro" id="IPR032466">
    <property type="entry name" value="Metal_Hydrolase"/>
</dbReference>
<dbReference type="EMBL" id="JAANIU010005991">
    <property type="protein sequence ID" value="KAG1544314.1"/>
    <property type="molecule type" value="Genomic_DNA"/>
</dbReference>
<dbReference type="InterPro" id="IPR011059">
    <property type="entry name" value="Metal-dep_hydrolase_composite"/>
</dbReference>
<reference evidence="3 4" key="1">
    <citation type="journal article" date="2020" name="Microb. Genom.">
        <title>Genetic diversity of clinical and environmental Mucorales isolates obtained from an investigation of mucormycosis cases among solid organ transplant recipients.</title>
        <authorList>
            <person name="Nguyen M.H."/>
            <person name="Kaul D."/>
            <person name="Muto C."/>
            <person name="Cheng S.J."/>
            <person name="Richter R.A."/>
            <person name="Bruno V.M."/>
            <person name="Liu G."/>
            <person name="Beyhan S."/>
            <person name="Sundermann A.J."/>
            <person name="Mounaud S."/>
            <person name="Pasculle A.W."/>
            <person name="Nierman W.C."/>
            <person name="Driscoll E."/>
            <person name="Cumbie R."/>
            <person name="Clancy C.J."/>
            <person name="Dupont C.L."/>
        </authorList>
    </citation>
    <scope>NUCLEOTIDE SEQUENCE [LARGE SCALE GENOMIC DNA]</scope>
    <source>
        <strain evidence="3 4">GL24</strain>
    </source>
</reference>
<organism evidence="3 4">
    <name type="scientific">Rhizopus delemar</name>
    <dbReference type="NCBI Taxonomy" id="936053"/>
    <lineage>
        <taxon>Eukaryota</taxon>
        <taxon>Fungi</taxon>
        <taxon>Fungi incertae sedis</taxon>
        <taxon>Mucoromycota</taxon>
        <taxon>Mucoromycotina</taxon>
        <taxon>Mucoromycetes</taxon>
        <taxon>Mucorales</taxon>
        <taxon>Mucorineae</taxon>
        <taxon>Rhizopodaceae</taxon>
        <taxon>Rhizopus</taxon>
    </lineage>
</organism>
<dbReference type="Gene3D" id="3.20.20.140">
    <property type="entry name" value="Metal-dependent hydrolases"/>
    <property type="match status" value="1"/>
</dbReference>
<dbReference type="SUPFAM" id="SSF51556">
    <property type="entry name" value="Metallo-dependent hydrolases"/>
    <property type="match status" value="1"/>
</dbReference>
<protein>
    <recommendedName>
        <fullName evidence="2">Amidohydrolase 3 domain-containing protein</fullName>
    </recommendedName>
</protein>
<dbReference type="InterPro" id="IPR050138">
    <property type="entry name" value="DHOase/Allantoinase_Hydrolase"/>
</dbReference>
<evidence type="ECO:0000256" key="1">
    <source>
        <dbReference type="SAM" id="MobiDB-lite"/>
    </source>
</evidence>
<dbReference type="Proteomes" id="UP000740926">
    <property type="component" value="Unassembled WGS sequence"/>
</dbReference>
<dbReference type="SUPFAM" id="SSF51338">
    <property type="entry name" value="Composite domain of metallo-dependent hydrolases"/>
    <property type="match status" value="1"/>
</dbReference>
<dbReference type="PANTHER" id="PTHR43668">
    <property type="entry name" value="ALLANTOINASE"/>
    <property type="match status" value="1"/>
</dbReference>
<accession>A0A9P6YBR2</accession>
<dbReference type="InterPro" id="IPR010775">
    <property type="entry name" value="DUF1365"/>
</dbReference>
<proteinExistence type="predicted"/>
<name>A0A9P6YBR2_9FUNG</name>
<dbReference type="Pfam" id="PF07969">
    <property type="entry name" value="Amidohydro_3"/>
    <property type="match status" value="1"/>
</dbReference>
<feature type="compositionally biased region" description="Basic residues" evidence="1">
    <location>
        <begin position="18"/>
        <end position="37"/>
    </location>
</feature>
<dbReference type="PANTHER" id="PTHR43668:SF4">
    <property type="entry name" value="ALLANTOINASE"/>
    <property type="match status" value="1"/>
</dbReference>
<evidence type="ECO:0000313" key="4">
    <source>
        <dbReference type="Proteomes" id="UP000740926"/>
    </source>
</evidence>
<comment type="caution">
    <text evidence="3">The sequence shown here is derived from an EMBL/GenBank/DDBJ whole genome shotgun (WGS) entry which is preliminary data.</text>
</comment>
<feature type="region of interest" description="Disordered" evidence="1">
    <location>
        <begin position="1"/>
        <end position="38"/>
    </location>
</feature>
<dbReference type="GO" id="GO:0006145">
    <property type="term" value="P:purine nucleobase catabolic process"/>
    <property type="evidence" value="ECO:0007669"/>
    <property type="project" value="TreeGrafter"/>
</dbReference>
<feature type="domain" description="Amidohydrolase 3" evidence="2">
    <location>
        <begin position="136"/>
        <end position="215"/>
    </location>
</feature>
<evidence type="ECO:0000259" key="2">
    <source>
        <dbReference type="Pfam" id="PF07969"/>
    </source>
</evidence>
<sequence>MCWPACATTTRSTPWPRSPRKRAARRRRGQRAGRGARHPVAGRAIVSGGGMISQSALYQGRVTHRRHVPHPHGFSYRMAQLYLDLDEIDQVFQHRWLWSANRRNLAEWRRSDYLDGASGLPLVQHAPDAALERVHEGKLTREQVVQKFAHAPAQLFDVEERGFLREGYFADLVLVEDVPFTVKREDVLSKCGWSPFEGTTFRSRIASTWVNGQQVWDGSKLVGEPAGQRMTYDR</sequence>
<dbReference type="AlphaFoldDB" id="A0A9P6YBR2"/>
<keyword evidence="4" id="KW-1185">Reference proteome</keyword>